<gene>
    <name evidence="1" type="ORF">HPB47_018619</name>
</gene>
<comment type="caution">
    <text evidence="1">The sequence shown here is derived from an EMBL/GenBank/DDBJ whole genome shotgun (WGS) entry which is preliminary data.</text>
</comment>
<evidence type="ECO:0000313" key="1">
    <source>
        <dbReference type="EMBL" id="KAG0435208.1"/>
    </source>
</evidence>
<accession>A0AC60QKF2</accession>
<dbReference type="EMBL" id="JABSTQ010007804">
    <property type="protein sequence ID" value="KAG0435208.1"/>
    <property type="molecule type" value="Genomic_DNA"/>
</dbReference>
<reference evidence="1 2" key="1">
    <citation type="journal article" date="2020" name="Cell">
        <title>Large-Scale Comparative Analyses of Tick Genomes Elucidate Their Genetic Diversity and Vector Capacities.</title>
        <authorList>
            <consortium name="Tick Genome and Microbiome Consortium (TIGMIC)"/>
            <person name="Jia N."/>
            <person name="Wang J."/>
            <person name="Shi W."/>
            <person name="Du L."/>
            <person name="Sun Y."/>
            <person name="Zhan W."/>
            <person name="Jiang J.F."/>
            <person name="Wang Q."/>
            <person name="Zhang B."/>
            <person name="Ji P."/>
            <person name="Bell-Sakyi L."/>
            <person name="Cui X.M."/>
            <person name="Yuan T.T."/>
            <person name="Jiang B.G."/>
            <person name="Yang W.F."/>
            <person name="Lam T.T."/>
            <person name="Chang Q.C."/>
            <person name="Ding S.J."/>
            <person name="Wang X.J."/>
            <person name="Zhu J.G."/>
            <person name="Ruan X.D."/>
            <person name="Zhao L."/>
            <person name="Wei J.T."/>
            <person name="Ye R.Z."/>
            <person name="Que T.C."/>
            <person name="Du C.H."/>
            <person name="Zhou Y.H."/>
            <person name="Cheng J.X."/>
            <person name="Dai P.F."/>
            <person name="Guo W.B."/>
            <person name="Han X.H."/>
            <person name="Huang E.J."/>
            <person name="Li L.F."/>
            <person name="Wei W."/>
            <person name="Gao Y.C."/>
            <person name="Liu J.Z."/>
            <person name="Shao H.Z."/>
            <person name="Wang X."/>
            <person name="Wang C.C."/>
            <person name="Yang T.C."/>
            <person name="Huo Q.B."/>
            <person name="Li W."/>
            <person name="Chen H.Y."/>
            <person name="Chen S.E."/>
            <person name="Zhou L.G."/>
            <person name="Ni X.B."/>
            <person name="Tian J.H."/>
            <person name="Sheng Y."/>
            <person name="Liu T."/>
            <person name="Pan Y.S."/>
            <person name="Xia L.Y."/>
            <person name="Li J."/>
            <person name="Zhao F."/>
            <person name="Cao W.C."/>
        </authorList>
    </citation>
    <scope>NUCLEOTIDE SEQUENCE [LARGE SCALE GENOMIC DNA]</scope>
    <source>
        <strain evidence="1">Iper-2018</strain>
    </source>
</reference>
<dbReference type="Proteomes" id="UP000805193">
    <property type="component" value="Unassembled WGS sequence"/>
</dbReference>
<evidence type="ECO:0000313" key="2">
    <source>
        <dbReference type="Proteomes" id="UP000805193"/>
    </source>
</evidence>
<name>A0AC60QKF2_IXOPE</name>
<proteinExistence type="predicted"/>
<keyword evidence="2" id="KW-1185">Reference proteome</keyword>
<organism evidence="1 2">
    <name type="scientific">Ixodes persulcatus</name>
    <name type="common">Taiga tick</name>
    <dbReference type="NCBI Taxonomy" id="34615"/>
    <lineage>
        <taxon>Eukaryota</taxon>
        <taxon>Metazoa</taxon>
        <taxon>Ecdysozoa</taxon>
        <taxon>Arthropoda</taxon>
        <taxon>Chelicerata</taxon>
        <taxon>Arachnida</taxon>
        <taxon>Acari</taxon>
        <taxon>Parasitiformes</taxon>
        <taxon>Ixodida</taxon>
        <taxon>Ixodoidea</taxon>
        <taxon>Ixodidae</taxon>
        <taxon>Ixodinae</taxon>
        <taxon>Ixodes</taxon>
    </lineage>
</organism>
<sequence length="245" mass="27143">MPQEKIDDAMKHLPHSQQLAFRTALDTIKKSARGRRYDTEWIMTCLLLKISSPNTCKHITQMNLLPLPSAKRLQQLIKGAPCEFGFNQVALTSIGAQFADKKGLMRYGTLILDEMKVRNAVSLNCHTYKLDGFIDYGDGSSEQGSAADHALVLMFVPLFHNWVQPIASFATQNAAPGTVLAQFVVQAILELGKQNAVVVAVISDGVTTNKAMWSKFGISGKLDCPRHKVSHPCDHHHHPRRVLFG</sequence>
<protein>
    <submittedName>
        <fullName evidence="1">Uncharacterized protein</fullName>
    </submittedName>
</protein>